<gene>
    <name evidence="9" type="ORF">BINO364_LOCUS9562</name>
</gene>
<sequence>MDAKIKKSCPSCSQFYQLKSAESTNGNIPLFLPCGHSMCENCIINILKFDEPLICKVCNQDMQINFNYLDLYKQKKISLHSLFPVNIYMIGELTLQCLESKSHNKGSCKDECFIDIKGIIKSTESTQGVCIECHGSTSKMCEQCDIIVCNNCFNKSHKNFIIFKSHALKNIEGNIQKNICKIHQDKPLDYYCKDCSKSICMDCLMVGGEKSCKNHDITSIQEVNEQFLADLANISPKVDEMFRRLSKTAVDVGYLLTKIEDDSRATEYTNLINKIDQHFSKLHSTIQKQQEEITQQVLNLKFSEIDSLKKAKVDIANNIKKAKIALNKINSLDPNKLKEMNLSAIVDDANAIVNAPWYLNRDQSENTLDVTVNEDIFSLIKDYMQFKGKANSVYNLCTTEELVENNTDIPAAPASVVYPPELIKDVRQLNKPKQKPVKENVKPLNFLDKMPKYRSKSGSCSSLNSNNSDSSQKTYQSYDNKQITEPIAPNEEIEQPLVEGTQELIYISHIVSPRQLYVQRARHQPRVQRLMRDLRHAAALPRPTLQHVAEGKIYIVFNKADNFWQRCTIVSIDSKDANKPIFHVFCVDFGSTIAVTIDKLRLIPPALAQAPPPFAISCALANCEPINGDWSSDDSFLIQNIIDNKQAVLHVRRVAGAQLYCDVTTFEHGVSVAHALAFHGRAKLPCPMPYPKMTGVNEKPKILIGYHDSKRNSVEEVYITHIISPDNFFVREEHLQNAYKKLCEDLEQEYNLSVKAGSIYLPEKNMACVANIEKCGLGASWARAVVLELPGRARVRLLLPDIGAHVLVHWTALRRILNKFTVQRALAKECHLAGVTPLNRKWSSGSVALLESFQGRILELHVEDNRNRNSLGVTLYDKSDEEDVICVNTQMIKNKFAVTFGLFTFNKNSEMNNLVYSNAAPPNGQKPNPKPDETPKITILNKQPPKAQKQINEDLEAKDKGPLRLEAKVLNYQSPSLLYVSIVHQQKIFTELFENIQTYYSKKRTQGRTNWKVGDRCCTICNQSQTWRRAAILEIENENAKVFYSDFACIETVPISSLRDIPQELASLGDAAIMCHLCGVIPAIGEEWPSLTKEYLKELLDVYKRVFITKLGKFKGKSMPIELWVYHTIQGGALEPNKSEWRCLNKKIIEQGLGIPDKSELDYEKDKTTENTVDDMLSFLNITGSLQDWLQIEPMPLKPLKLVSDSDSNSTLNDIETQRVEDTNNSNTVFITDWLPPEPLSSNEFTAMPTYIDNDGVIYLHEISQQDTLDLIRKALDVRFKNPDPKAKFVKWTVGEPCIALFFLDNRFYRGKVLEVNKEASNCLIHYIDYGNEEICAFENLRKSIVLHQIPMQAHKCILNRIRPINTHWDRQTLDYIHKSIVEKQCYVKVTGEPIDDLIPIELKYDKLWINDHLVDFEMAVYTDGSKAVIRKFAPTVKEIQKLEQTLESDSGPDYIIEDDDTADRTIDSESSLHMRNYEMEDWVKMVDEEEMEKQALNGSFMTYSPFTETEFMCNITVLNEVDKLELAVVHDDETNKAYEEMFEELQGVSSDMPPLNGIYENKACLALFPDDEQWYRATILQYSETKGRVKVKYVDYGNIEIISLANVREISERYARLPPAAVTVTLYGVRINPDIDRNTLVEHYTGTFLEKGPFHAQVVDDTDLIPSVKLLNDERQLIYENLIQQNLLLSD</sequence>
<protein>
    <recommendedName>
        <fullName evidence="11">RING finger protein 17</fullName>
    </recommendedName>
</protein>
<evidence type="ECO:0000259" key="6">
    <source>
        <dbReference type="PROSITE" id="PS50089"/>
    </source>
</evidence>
<feature type="region of interest" description="Disordered" evidence="5">
    <location>
        <begin position="448"/>
        <end position="476"/>
    </location>
</feature>
<dbReference type="SMART" id="SM00336">
    <property type="entry name" value="BBOX"/>
    <property type="match status" value="2"/>
</dbReference>
<dbReference type="PANTHER" id="PTHR16442:SF1">
    <property type="entry name" value="RING FINGER PROTEIN 17"/>
    <property type="match status" value="1"/>
</dbReference>
<dbReference type="CDD" id="cd19757">
    <property type="entry name" value="Bbox1"/>
    <property type="match status" value="1"/>
</dbReference>
<dbReference type="Gene3D" id="2.40.50.90">
    <property type="match status" value="5"/>
</dbReference>
<evidence type="ECO:0000256" key="2">
    <source>
        <dbReference type="ARBA" id="ARBA00022771"/>
    </source>
</evidence>
<dbReference type="Gene3D" id="2.30.30.140">
    <property type="match status" value="5"/>
</dbReference>
<evidence type="ECO:0000256" key="1">
    <source>
        <dbReference type="ARBA" id="ARBA00022723"/>
    </source>
</evidence>
<proteinExistence type="predicted"/>
<dbReference type="PROSITE" id="PS50304">
    <property type="entry name" value="TUDOR"/>
    <property type="match status" value="4"/>
</dbReference>
<dbReference type="GO" id="GO:0008270">
    <property type="term" value="F:zinc ion binding"/>
    <property type="evidence" value="ECO:0007669"/>
    <property type="project" value="UniProtKB-KW"/>
</dbReference>
<dbReference type="InterPro" id="IPR001841">
    <property type="entry name" value="Znf_RING"/>
</dbReference>
<dbReference type="Gene3D" id="3.30.160.60">
    <property type="entry name" value="Classic Zinc Finger"/>
    <property type="match status" value="1"/>
</dbReference>
<evidence type="ECO:0000256" key="4">
    <source>
        <dbReference type="PROSITE-ProRule" id="PRU00024"/>
    </source>
</evidence>
<feature type="non-terminal residue" evidence="9">
    <location>
        <position position="1692"/>
    </location>
</feature>
<dbReference type="PROSITE" id="PS00518">
    <property type="entry name" value="ZF_RING_1"/>
    <property type="match status" value="1"/>
</dbReference>
<evidence type="ECO:0000256" key="5">
    <source>
        <dbReference type="SAM" id="MobiDB-lite"/>
    </source>
</evidence>
<dbReference type="PANTHER" id="PTHR16442">
    <property type="entry name" value="RING FINGER PROTEIN 17"/>
    <property type="match status" value="1"/>
</dbReference>
<evidence type="ECO:0000256" key="3">
    <source>
        <dbReference type="ARBA" id="ARBA00022833"/>
    </source>
</evidence>
<evidence type="ECO:0008006" key="11">
    <source>
        <dbReference type="Google" id="ProtNLM"/>
    </source>
</evidence>
<dbReference type="CDD" id="cd20379">
    <property type="entry name" value="Tudor_dTUD-like"/>
    <property type="match status" value="2"/>
</dbReference>
<feature type="domain" description="RING-type" evidence="6">
    <location>
        <begin position="9"/>
        <end position="59"/>
    </location>
</feature>
<name>A0A8J9URU7_9NEOP</name>
<dbReference type="InterPro" id="IPR000315">
    <property type="entry name" value="Znf_B-box"/>
</dbReference>
<evidence type="ECO:0000313" key="10">
    <source>
        <dbReference type="Proteomes" id="UP000838878"/>
    </source>
</evidence>
<feature type="domain" description="Tudor" evidence="8">
    <location>
        <begin position="1291"/>
        <end position="1351"/>
    </location>
</feature>
<dbReference type="EMBL" id="OV170224">
    <property type="protein sequence ID" value="CAH0723784.1"/>
    <property type="molecule type" value="Genomic_DNA"/>
</dbReference>
<dbReference type="SUPFAM" id="SSF63748">
    <property type="entry name" value="Tudor/PWWP/MBT"/>
    <property type="match status" value="5"/>
</dbReference>
<dbReference type="CDD" id="cd19756">
    <property type="entry name" value="Bbox2"/>
    <property type="match status" value="1"/>
</dbReference>
<dbReference type="SUPFAM" id="SSF57850">
    <property type="entry name" value="RING/U-box"/>
    <property type="match status" value="1"/>
</dbReference>
<dbReference type="SMART" id="SM00184">
    <property type="entry name" value="RING"/>
    <property type="match status" value="1"/>
</dbReference>
<reference evidence="9" key="1">
    <citation type="submission" date="2021-12" db="EMBL/GenBank/DDBJ databases">
        <authorList>
            <person name="Martin H S."/>
        </authorList>
    </citation>
    <scope>NUCLEOTIDE SEQUENCE</scope>
</reference>
<dbReference type="Proteomes" id="UP000838878">
    <property type="component" value="Chromosome 4"/>
</dbReference>
<organism evidence="9 10">
    <name type="scientific">Brenthis ino</name>
    <name type="common">lesser marbled fritillary</name>
    <dbReference type="NCBI Taxonomy" id="405034"/>
    <lineage>
        <taxon>Eukaryota</taxon>
        <taxon>Metazoa</taxon>
        <taxon>Ecdysozoa</taxon>
        <taxon>Arthropoda</taxon>
        <taxon>Hexapoda</taxon>
        <taxon>Insecta</taxon>
        <taxon>Pterygota</taxon>
        <taxon>Neoptera</taxon>
        <taxon>Endopterygota</taxon>
        <taxon>Lepidoptera</taxon>
        <taxon>Glossata</taxon>
        <taxon>Ditrysia</taxon>
        <taxon>Papilionoidea</taxon>
        <taxon>Nymphalidae</taxon>
        <taxon>Heliconiinae</taxon>
        <taxon>Argynnini</taxon>
        <taxon>Brenthis</taxon>
    </lineage>
</organism>
<dbReference type="SMART" id="SM00333">
    <property type="entry name" value="TUDOR"/>
    <property type="match status" value="5"/>
</dbReference>
<dbReference type="GO" id="GO:0005737">
    <property type="term" value="C:cytoplasm"/>
    <property type="evidence" value="ECO:0007669"/>
    <property type="project" value="UniProtKB-ARBA"/>
</dbReference>
<evidence type="ECO:0000259" key="7">
    <source>
        <dbReference type="PROSITE" id="PS50119"/>
    </source>
</evidence>
<dbReference type="InterPro" id="IPR002999">
    <property type="entry name" value="Tudor"/>
</dbReference>
<feature type="domain" description="B box-type" evidence="7">
    <location>
        <begin position="175"/>
        <end position="220"/>
    </location>
</feature>
<dbReference type="PROSITE" id="PS50119">
    <property type="entry name" value="ZF_BBOX"/>
    <property type="match status" value="1"/>
</dbReference>
<keyword evidence="10" id="KW-1185">Reference proteome</keyword>
<evidence type="ECO:0000259" key="8">
    <source>
        <dbReference type="PROSITE" id="PS50304"/>
    </source>
</evidence>
<dbReference type="FunFam" id="2.30.30.140:FF:000018">
    <property type="entry name" value="Serine/threonine-protein kinase 31"/>
    <property type="match status" value="1"/>
</dbReference>
<keyword evidence="1" id="KW-0479">Metal-binding</keyword>
<feature type="domain" description="Tudor" evidence="8">
    <location>
        <begin position="1558"/>
        <end position="1618"/>
    </location>
</feature>
<dbReference type="InterPro" id="IPR017907">
    <property type="entry name" value="Znf_RING_CS"/>
</dbReference>
<dbReference type="Pfam" id="PF00643">
    <property type="entry name" value="zf-B_box"/>
    <property type="match status" value="1"/>
</dbReference>
<feature type="compositionally biased region" description="Low complexity" evidence="5">
    <location>
        <begin position="456"/>
        <end position="471"/>
    </location>
</feature>
<dbReference type="Pfam" id="PF00567">
    <property type="entry name" value="TUDOR"/>
    <property type="match status" value="5"/>
</dbReference>
<evidence type="ECO:0000313" key="9">
    <source>
        <dbReference type="EMBL" id="CAH0723784.1"/>
    </source>
</evidence>
<keyword evidence="2 4" id="KW-0863">Zinc-finger</keyword>
<dbReference type="InterPro" id="IPR035437">
    <property type="entry name" value="SNase_OB-fold_sf"/>
</dbReference>
<feature type="domain" description="Tudor" evidence="8">
    <location>
        <begin position="547"/>
        <end position="610"/>
    </location>
</feature>
<dbReference type="SUPFAM" id="SSF57845">
    <property type="entry name" value="B-box zinc-binding domain"/>
    <property type="match status" value="1"/>
</dbReference>
<keyword evidence="3" id="KW-0862">Zinc</keyword>
<dbReference type="PROSITE" id="PS50089">
    <property type="entry name" value="ZF_RING_2"/>
    <property type="match status" value="1"/>
</dbReference>
<dbReference type="Gene3D" id="3.30.40.10">
    <property type="entry name" value="Zinc/RING finger domain, C3HC4 (zinc finger)"/>
    <property type="match status" value="1"/>
</dbReference>
<dbReference type="OrthoDB" id="5800423at2759"/>
<accession>A0A8J9URU7</accession>
<feature type="domain" description="Tudor" evidence="8">
    <location>
        <begin position="1010"/>
        <end position="1068"/>
    </location>
</feature>
<dbReference type="InterPro" id="IPR013083">
    <property type="entry name" value="Znf_RING/FYVE/PHD"/>
</dbReference>